<feature type="signal peptide" evidence="1">
    <location>
        <begin position="1"/>
        <end position="19"/>
    </location>
</feature>
<dbReference type="Gene3D" id="2.30.30.40">
    <property type="entry name" value="SH3 Domains"/>
    <property type="match status" value="1"/>
</dbReference>
<organism evidence="3 4">
    <name type="scientific">Treponema primitia (strain ATCC BAA-887 / DSM 12427 / ZAS-2)</name>
    <dbReference type="NCBI Taxonomy" id="545694"/>
    <lineage>
        <taxon>Bacteria</taxon>
        <taxon>Pseudomonadati</taxon>
        <taxon>Spirochaetota</taxon>
        <taxon>Spirochaetia</taxon>
        <taxon>Spirochaetales</taxon>
        <taxon>Treponemataceae</taxon>
        <taxon>Treponema</taxon>
    </lineage>
</organism>
<reference evidence="3 4" key="2">
    <citation type="journal article" date="2011" name="ISME J.">
        <title>RNA-seq reveals cooperative metabolic interactions between two termite-gut spirochete species in co-culture.</title>
        <authorList>
            <person name="Rosenthal A.Z."/>
            <person name="Matson E.G."/>
            <person name="Eldar A."/>
            <person name="Leadbetter J.R."/>
        </authorList>
    </citation>
    <scope>NUCLEOTIDE SEQUENCE [LARGE SCALE GENOMIC DNA]</scope>
    <source>
        <strain evidence="4">ATCC BAA-887 / DSM 12427 / ZAS-2</strain>
    </source>
</reference>
<evidence type="ECO:0000313" key="3">
    <source>
        <dbReference type="EMBL" id="AEF87004.1"/>
    </source>
</evidence>
<feature type="domain" description="SH3b" evidence="2">
    <location>
        <begin position="25"/>
        <end position="90"/>
    </location>
</feature>
<keyword evidence="1" id="KW-0732">Signal</keyword>
<dbReference type="AlphaFoldDB" id="F5YN76"/>
<dbReference type="KEGG" id="tpi:TREPR_0300"/>
<gene>
    <name evidence="3" type="ordered locus">TREPR_0300</name>
</gene>
<dbReference type="STRING" id="545694.TREPR_0300"/>
<evidence type="ECO:0000259" key="2">
    <source>
        <dbReference type="PROSITE" id="PS51781"/>
    </source>
</evidence>
<dbReference type="InterPro" id="IPR003646">
    <property type="entry name" value="SH3-like_bac-type"/>
</dbReference>
<dbReference type="RefSeq" id="WP_015709695.1">
    <property type="nucleotide sequence ID" value="NC_015578.1"/>
</dbReference>
<dbReference type="HOGENOM" id="CLU_137994_1_0_12"/>
<dbReference type="SMART" id="SM00287">
    <property type="entry name" value="SH3b"/>
    <property type="match status" value="1"/>
</dbReference>
<dbReference type="PROSITE" id="PS51781">
    <property type="entry name" value="SH3B"/>
    <property type="match status" value="1"/>
</dbReference>
<dbReference type="Pfam" id="PF08239">
    <property type="entry name" value="SH3_3"/>
    <property type="match status" value="1"/>
</dbReference>
<dbReference type="OrthoDB" id="9813873at2"/>
<proteinExistence type="predicted"/>
<reference evidence="4" key="1">
    <citation type="submission" date="2009-12" db="EMBL/GenBank/DDBJ databases">
        <title>Complete sequence of Treponema primitia strain ZAS-2.</title>
        <authorList>
            <person name="Tetu S.G."/>
            <person name="Matson E."/>
            <person name="Ren Q."/>
            <person name="Seshadri R."/>
            <person name="Elbourne L."/>
            <person name="Hassan K.A."/>
            <person name="Durkin A."/>
            <person name="Radune D."/>
            <person name="Mohamoud Y."/>
            <person name="Shay R."/>
            <person name="Jin S."/>
            <person name="Zhang X."/>
            <person name="Lucey K."/>
            <person name="Ballor N.R."/>
            <person name="Ottesen E."/>
            <person name="Rosenthal R."/>
            <person name="Allen A."/>
            <person name="Leadbetter J.R."/>
            <person name="Paulsen I.T."/>
        </authorList>
    </citation>
    <scope>NUCLEOTIDE SEQUENCE [LARGE SCALE GENOMIC DNA]</scope>
    <source>
        <strain evidence="4">ATCC BAA-887 / DSM 12427 / ZAS-2</strain>
    </source>
</reference>
<sequence>MKRLILFIVLGLSVTSFMAAQSLKGKTAYVTARKLELKSSTAFFADVLGALSYGDQVTVQDEYQKWAKVQTTDKPSLNGWVASSSLTTKRIIASDGTSASASEIALAGKGFNQEVENAYRQSEKLNYDAIDAMEASGVPNRQLYNFLLEGHLARGE</sequence>
<evidence type="ECO:0000256" key="1">
    <source>
        <dbReference type="SAM" id="SignalP"/>
    </source>
</evidence>
<name>F5YN76_TREPZ</name>
<protein>
    <recommendedName>
        <fullName evidence="2">SH3b domain-containing protein</fullName>
    </recommendedName>
</protein>
<dbReference type="EMBL" id="CP001843">
    <property type="protein sequence ID" value="AEF87004.1"/>
    <property type="molecule type" value="Genomic_DNA"/>
</dbReference>
<dbReference type="eggNOG" id="COG3103">
    <property type="taxonomic scope" value="Bacteria"/>
</dbReference>
<accession>F5YN76</accession>
<keyword evidence="4" id="KW-1185">Reference proteome</keyword>
<feature type="chain" id="PRO_5003335341" description="SH3b domain-containing protein" evidence="1">
    <location>
        <begin position="20"/>
        <end position="156"/>
    </location>
</feature>
<dbReference type="Proteomes" id="UP000009223">
    <property type="component" value="Chromosome"/>
</dbReference>
<evidence type="ECO:0000313" key="4">
    <source>
        <dbReference type="Proteomes" id="UP000009223"/>
    </source>
</evidence>